<organism evidence="2 3">
    <name type="scientific">Rhodotorula diobovata</name>
    <dbReference type="NCBI Taxonomy" id="5288"/>
    <lineage>
        <taxon>Eukaryota</taxon>
        <taxon>Fungi</taxon>
        <taxon>Dikarya</taxon>
        <taxon>Basidiomycota</taxon>
        <taxon>Pucciniomycotina</taxon>
        <taxon>Microbotryomycetes</taxon>
        <taxon>Sporidiobolales</taxon>
        <taxon>Sporidiobolaceae</taxon>
        <taxon>Rhodotorula</taxon>
    </lineage>
</organism>
<proteinExistence type="predicted"/>
<feature type="region of interest" description="Disordered" evidence="1">
    <location>
        <begin position="152"/>
        <end position="207"/>
    </location>
</feature>
<comment type="caution">
    <text evidence="2">The sequence shown here is derived from an EMBL/GenBank/DDBJ whole genome shotgun (WGS) entry which is preliminary data.</text>
</comment>
<sequence>MRSGPRLLAPDRRLRGHGRQPLRPLPLAAPRRICSPFALPHRDNDDMTSRRTTVQNVVKALDAVCEAWDAGDRSPQLIREWLNATLHLVHTYGTSWGTEYRDLVKVELVKLAAQLRENPDWLWTEASEVSYNTEFAETWFPQLNTLFNHSGQSARESMANYKPPSHGRPKRGGSRQGPESRSPARSVSGTTTEHLQHSLPHSARHLEQYKLTRLRPVL</sequence>
<accession>A0A5C5G2F3</accession>
<protein>
    <submittedName>
        <fullName evidence="2">Uncharacterized protein</fullName>
    </submittedName>
</protein>
<name>A0A5C5G2F3_9BASI</name>
<reference evidence="2 3" key="1">
    <citation type="submission" date="2019-03" db="EMBL/GenBank/DDBJ databases">
        <title>Rhodosporidium diobovatum UCD-FST 08-225 genome sequencing, assembly, and annotation.</title>
        <authorList>
            <person name="Fakankun I.U."/>
            <person name="Fristensky B."/>
            <person name="Levin D.B."/>
        </authorList>
    </citation>
    <scope>NUCLEOTIDE SEQUENCE [LARGE SCALE GENOMIC DNA]</scope>
    <source>
        <strain evidence="2 3">UCD-FST 08-225</strain>
    </source>
</reference>
<dbReference type="OrthoDB" id="10626355at2759"/>
<gene>
    <name evidence="2" type="ORF">DMC30DRAFT_46079</name>
</gene>
<dbReference type="AlphaFoldDB" id="A0A5C5G2F3"/>
<keyword evidence="3" id="KW-1185">Reference proteome</keyword>
<evidence type="ECO:0000313" key="2">
    <source>
        <dbReference type="EMBL" id="TNY23313.1"/>
    </source>
</evidence>
<feature type="region of interest" description="Disordered" evidence="1">
    <location>
        <begin position="1"/>
        <end position="25"/>
    </location>
</feature>
<evidence type="ECO:0000313" key="3">
    <source>
        <dbReference type="Proteomes" id="UP000311382"/>
    </source>
</evidence>
<dbReference type="EMBL" id="SOZI01000013">
    <property type="protein sequence ID" value="TNY23313.1"/>
    <property type="molecule type" value="Genomic_DNA"/>
</dbReference>
<dbReference type="Proteomes" id="UP000311382">
    <property type="component" value="Unassembled WGS sequence"/>
</dbReference>
<evidence type="ECO:0000256" key="1">
    <source>
        <dbReference type="SAM" id="MobiDB-lite"/>
    </source>
</evidence>
<feature type="compositionally biased region" description="Polar residues" evidence="1">
    <location>
        <begin position="177"/>
        <end position="193"/>
    </location>
</feature>